<name>A0A1M6FFN2_9PROT</name>
<organism evidence="2 3">
    <name type="scientific">Muricoccus roseus</name>
    <dbReference type="NCBI Taxonomy" id="198092"/>
    <lineage>
        <taxon>Bacteria</taxon>
        <taxon>Pseudomonadati</taxon>
        <taxon>Pseudomonadota</taxon>
        <taxon>Alphaproteobacteria</taxon>
        <taxon>Acetobacterales</taxon>
        <taxon>Roseomonadaceae</taxon>
        <taxon>Muricoccus</taxon>
    </lineage>
</organism>
<keyword evidence="3" id="KW-1185">Reference proteome</keyword>
<dbReference type="AlphaFoldDB" id="A0A1M6FFN2"/>
<dbReference type="Gene3D" id="2.170.16.10">
    <property type="entry name" value="Hedgehog/Intein (Hint) domain"/>
    <property type="match status" value="1"/>
</dbReference>
<dbReference type="InterPro" id="IPR036844">
    <property type="entry name" value="Hint_dom_sf"/>
</dbReference>
<dbReference type="Proteomes" id="UP000184387">
    <property type="component" value="Unassembled WGS sequence"/>
</dbReference>
<reference evidence="2 3" key="1">
    <citation type="submission" date="2016-11" db="EMBL/GenBank/DDBJ databases">
        <authorList>
            <person name="Jaros S."/>
            <person name="Januszkiewicz K."/>
            <person name="Wedrychowicz H."/>
        </authorList>
    </citation>
    <scope>NUCLEOTIDE SEQUENCE [LARGE SCALE GENOMIC DNA]</scope>
    <source>
        <strain evidence="2 3">DSM 14916</strain>
    </source>
</reference>
<protein>
    <submittedName>
        <fullName evidence="2">Hint domain-containing protein</fullName>
    </submittedName>
</protein>
<evidence type="ECO:0000313" key="2">
    <source>
        <dbReference type="EMBL" id="SHI96530.1"/>
    </source>
</evidence>
<dbReference type="STRING" id="198092.SAMN02745194_01433"/>
<evidence type="ECO:0000259" key="1">
    <source>
        <dbReference type="Pfam" id="PF13403"/>
    </source>
</evidence>
<dbReference type="RefSeq" id="WP_073133072.1">
    <property type="nucleotide sequence ID" value="NZ_FQZF01000007.1"/>
</dbReference>
<accession>A0A1M6FFN2</accession>
<feature type="domain" description="Hedgehog/Intein (Hint)" evidence="1">
    <location>
        <begin position="139"/>
        <end position="275"/>
    </location>
</feature>
<dbReference type="Pfam" id="PF13403">
    <property type="entry name" value="Hint_2"/>
    <property type="match status" value="1"/>
</dbReference>
<sequence length="485" mass="50649">MPTTATFFYSLEIQEDGRFLVAADGPAGPYSIGVSDAPFAADEEGELVDDPLDDLSVLGDRPMDLAQLSGDVVGGALVPYAGTLAGDSSAIVFGVEGGSYILLSDIPYVVGTQVALERVDPVTGANGYDLVGDTAINVTCYVAGTRVLTARGEVAVEALSAGEGVVTFSGRGPVLKPLRWVGRRRVDIAAHAEPQRVRPVRIRAGALAEGVPHRDLLVSPEHGLLLDGALVHAKTLVNGATVVQEAWDAVTYLHLDLGCHDVVLAEGALAESYLNEDGRASFDNARSAAVVALRTGAAPAIPAYVPCAPFLRPGAEGNPALLAIMARLMERAEALGWTRTREAAPHLLADGRWIAGEAEDGAWRFPVPAGTGALRLVSRAGRPCGTVPGSTDGRWLGVQLRAMDFTPFDGRTVSVPLDHPGLEEGLSHPERRDGVLRRWTTGEADLTPALGALLERGGVLGILLGGSHASWVGGDDGAERRAGRG</sequence>
<gene>
    <name evidence="2" type="ORF">SAMN02745194_01433</name>
</gene>
<dbReference type="EMBL" id="FQZF01000007">
    <property type="protein sequence ID" value="SHI96530.1"/>
    <property type="molecule type" value="Genomic_DNA"/>
</dbReference>
<evidence type="ECO:0000313" key="3">
    <source>
        <dbReference type="Proteomes" id="UP000184387"/>
    </source>
</evidence>
<proteinExistence type="predicted"/>
<dbReference type="OrthoDB" id="7284755at2"/>
<dbReference type="InterPro" id="IPR028992">
    <property type="entry name" value="Hedgehog/Intein_dom"/>
</dbReference>
<dbReference type="SUPFAM" id="SSF51294">
    <property type="entry name" value="Hedgehog/intein (Hint) domain"/>
    <property type="match status" value="1"/>
</dbReference>